<dbReference type="HAMAP" id="MF_00299">
    <property type="entry name" value="KptA"/>
    <property type="match status" value="1"/>
</dbReference>
<dbReference type="SUPFAM" id="SSF56399">
    <property type="entry name" value="ADP-ribosylation"/>
    <property type="match status" value="1"/>
</dbReference>
<dbReference type="RefSeq" id="WP_187561212.1">
    <property type="nucleotide sequence ID" value="NZ_JACGWS010000003.1"/>
</dbReference>
<dbReference type="InterPro" id="IPR042081">
    <property type="entry name" value="RNA_2'-PTrans_C"/>
</dbReference>
<dbReference type="Pfam" id="PF01885">
    <property type="entry name" value="PTS_2-RNA"/>
    <property type="match status" value="1"/>
</dbReference>
<gene>
    <name evidence="5" type="primary">kptA</name>
    <name evidence="6" type="ORF">H2O64_05720</name>
</gene>
<evidence type="ECO:0000256" key="5">
    <source>
        <dbReference type="HAMAP-Rule" id="MF_00299"/>
    </source>
</evidence>
<keyword evidence="3 5" id="KW-0520">NAD</keyword>
<dbReference type="PANTHER" id="PTHR12684">
    <property type="entry name" value="PUTATIVE PHOSPHOTRANSFERASE"/>
    <property type="match status" value="1"/>
</dbReference>
<keyword evidence="2 5" id="KW-0808">Transferase</keyword>
<organism evidence="6 7">
    <name type="scientific">Kordia aestuariivivens</name>
    <dbReference type="NCBI Taxonomy" id="2759037"/>
    <lineage>
        <taxon>Bacteria</taxon>
        <taxon>Pseudomonadati</taxon>
        <taxon>Bacteroidota</taxon>
        <taxon>Flavobacteriia</taxon>
        <taxon>Flavobacteriales</taxon>
        <taxon>Flavobacteriaceae</taxon>
        <taxon>Kordia</taxon>
    </lineage>
</organism>
<comment type="caution">
    <text evidence="6">The sequence shown here is derived from an EMBL/GenBank/DDBJ whole genome shotgun (WGS) entry which is preliminary data.</text>
</comment>
<dbReference type="Gene3D" id="1.10.10.970">
    <property type="entry name" value="RNA 2'-phosphotransferase, Tpt1/KptA family, N-terminal domain"/>
    <property type="match status" value="1"/>
</dbReference>
<evidence type="ECO:0000256" key="3">
    <source>
        <dbReference type="ARBA" id="ARBA00023027"/>
    </source>
</evidence>
<sequence>MSKKNKNTSKFLSYVLRHHPEKLGITLDENGWTSVAILLEKINDGNYSLSMEELEDIVATNNKKRFAFNEDKTNIRASQGHSVSIDLGIASKQPPEYVYHGTVEKFIESIQNKGLIKGSRQHVHLSADKETAINVGSRRGKPIILTIRSGEMHQENYAFYQSENGVWLTDEVPTKFIEFNS</sequence>
<accession>A0ABR7Q6G9</accession>
<reference evidence="6 7" key="1">
    <citation type="submission" date="2020-07" db="EMBL/GenBank/DDBJ databases">
        <title>Description of Kordia aestuariivivens sp. nov., isolated from a tidal flat.</title>
        <authorList>
            <person name="Park S."/>
            <person name="Yoon J.-H."/>
        </authorList>
    </citation>
    <scope>NUCLEOTIDE SEQUENCE [LARGE SCALE GENOMIC DNA]</scope>
    <source>
        <strain evidence="6 7">YSTF-M3</strain>
    </source>
</reference>
<comment type="function">
    <text evidence="4 5">Removes the 2'-phosphate from RNA via an intermediate in which the phosphate is ADP-ribosylated by NAD followed by a presumed transesterification to release the RNA and generate ADP-ribose 1''-2''-cyclic phosphate (APPR&gt;P). May function as an ADP-ribosylase.</text>
</comment>
<proteinExistence type="inferred from homology"/>
<dbReference type="InterPro" id="IPR042080">
    <property type="entry name" value="RNA_2'-PTrans_N"/>
</dbReference>
<keyword evidence="7" id="KW-1185">Reference proteome</keyword>
<evidence type="ECO:0000256" key="2">
    <source>
        <dbReference type="ARBA" id="ARBA00022679"/>
    </source>
</evidence>
<dbReference type="Gene3D" id="3.20.170.30">
    <property type="match status" value="1"/>
</dbReference>
<dbReference type="EMBL" id="JACGWS010000003">
    <property type="protein sequence ID" value="MBC8754160.1"/>
    <property type="molecule type" value="Genomic_DNA"/>
</dbReference>
<dbReference type="InterPro" id="IPR022928">
    <property type="entry name" value="RNA_2'-PTrans_KptA"/>
</dbReference>
<protein>
    <recommendedName>
        <fullName evidence="5">Probable RNA 2'-phosphotransferase</fullName>
        <ecNumber evidence="5">2.7.1.-</ecNumber>
    </recommendedName>
</protein>
<dbReference type="InterPro" id="IPR002745">
    <property type="entry name" value="Ptrans_KptA/Tpt1"/>
</dbReference>
<evidence type="ECO:0000313" key="6">
    <source>
        <dbReference type="EMBL" id="MBC8754160.1"/>
    </source>
</evidence>
<dbReference type="EC" id="2.7.1.-" evidence="5"/>
<dbReference type="NCBIfam" id="NF002014">
    <property type="entry name" value="PRK00819.1-4"/>
    <property type="match status" value="1"/>
</dbReference>
<name>A0ABR7Q6G9_9FLAO</name>
<comment type="similarity">
    <text evidence="1 5">Belongs to the KptA/TPT1 family.</text>
</comment>
<dbReference type="PANTHER" id="PTHR12684:SF2">
    <property type="entry name" value="TRNA 2'-PHOSPHOTRANSFERASE 1"/>
    <property type="match status" value="1"/>
</dbReference>
<dbReference type="Proteomes" id="UP000619238">
    <property type="component" value="Unassembled WGS sequence"/>
</dbReference>
<evidence type="ECO:0000256" key="1">
    <source>
        <dbReference type="ARBA" id="ARBA00009836"/>
    </source>
</evidence>
<evidence type="ECO:0000256" key="4">
    <source>
        <dbReference type="ARBA" id="ARBA00025212"/>
    </source>
</evidence>
<evidence type="ECO:0000313" key="7">
    <source>
        <dbReference type="Proteomes" id="UP000619238"/>
    </source>
</evidence>